<evidence type="ECO:0000256" key="2">
    <source>
        <dbReference type="ARBA" id="ARBA00021980"/>
    </source>
</evidence>
<sequence length="288" mass="32115">MSLEPSELILNADRSVYHLNLRPGDLAETIILVGDPERVPQVSRHFDSVEFSVSKREFTTHTGTLGKQRLSVVSTGIGTDNIDIVLNEIDALFNIDFETRQPRAATTRLRLVRIGTSGALQKDIPVDSFVISEYAIGFDGLLHYYDSEHLQRADIQYRFLEAMQWSVMKAVPYVVTPDPGLTDLLSTSEVIRGMTATNPGFYAPQGRRLRLPLQQPDWLARMAEFRFGDLRITNMEMETAGILGLAGLLGHQAASLSAILANRANGEFSEDPSRTIDRLITRTLEILV</sequence>
<evidence type="ECO:0000256" key="3">
    <source>
        <dbReference type="ARBA" id="ARBA00048447"/>
    </source>
</evidence>
<dbReference type="GO" id="GO:0009116">
    <property type="term" value="P:nucleoside metabolic process"/>
    <property type="evidence" value="ECO:0007669"/>
    <property type="project" value="InterPro"/>
</dbReference>
<dbReference type="GO" id="GO:0004850">
    <property type="term" value="F:uridine phosphorylase activity"/>
    <property type="evidence" value="ECO:0007669"/>
    <property type="project" value="UniProtKB-EC"/>
</dbReference>
<comment type="catalytic activity">
    <reaction evidence="3">
        <text>uridine + phosphate = alpha-D-ribose 1-phosphate + uracil</text>
        <dbReference type="Rhea" id="RHEA:24388"/>
        <dbReference type="ChEBI" id="CHEBI:16704"/>
        <dbReference type="ChEBI" id="CHEBI:17568"/>
        <dbReference type="ChEBI" id="CHEBI:43474"/>
        <dbReference type="ChEBI" id="CHEBI:57720"/>
        <dbReference type="EC" id="2.4.2.3"/>
    </reaction>
</comment>
<dbReference type="HOGENOM" id="CLU_075954_0_0_10"/>
<dbReference type="Gene3D" id="3.40.50.1580">
    <property type="entry name" value="Nucleoside phosphorylase domain"/>
    <property type="match status" value="1"/>
</dbReference>
<dbReference type="EMBL" id="CP001712">
    <property type="protein sequence ID" value="EAR15581.1"/>
    <property type="molecule type" value="Genomic_DNA"/>
</dbReference>
<keyword evidence="6" id="KW-1185">Reference proteome</keyword>
<organism evidence="5 6">
    <name type="scientific">Robiginitalea biformata (strain ATCC BAA-864 / DSM 15991 / KCTC 12146 / HTCC2501)</name>
    <dbReference type="NCBI Taxonomy" id="313596"/>
    <lineage>
        <taxon>Bacteria</taxon>
        <taxon>Pseudomonadati</taxon>
        <taxon>Bacteroidota</taxon>
        <taxon>Flavobacteriia</taxon>
        <taxon>Flavobacteriales</taxon>
        <taxon>Flavobacteriaceae</taxon>
        <taxon>Robiginitalea</taxon>
    </lineage>
</organism>
<dbReference type="PANTHER" id="PTHR43691:SF11">
    <property type="entry name" value="FI09636P-RELATED"/>
    <property type="match status" value="1"/>
</dbReference>
<dbReference type="eggNOG" id="COG2820">
    <property type="taxonomic scope" value="Bacteria"/>
</dbReference>
<dbReference type="OrthoDB" id="9772602at2"/>
<dbReference type="EC" id="2.4.2.3" evidence="1"/>
<accession>A4CL32</accession>
<dbReference type="STRING" id="313596.RB2501_14674"/>
<reference evidence="5 6" key="1">
    <citation type="journal article" date="2009" name="J. Bacteriol.">
        <title>Complete genome sequence of Robiginitalea biformata HTCC2501.</title>
        <authorList>
            <person name="Oh H.M."/>
            <person name="Giovannoni S.J."/>
            <person name="Lee K."/>
            <person name="Ferriera S."/>
            <person name="Johnson J."/>
            <person name="Cho J.C."/>
        </authorList>
    </citation>
    <scope>NUCLEOTIDE SEQUENCE [LARGE SCALE GENOMIC DNA]</scope>
    <source>
        <strain evidence="6">ATCC BAA-864 / HTCC2501 / KCTC 12146</strain>
    </source>
</reference>
<dbReference type="Proteomes" id="UP000009049">
    <property type="component" value="Chromosome"/>
</dbReference>
<dbReference type="PANTHER" id="PTHR43691">
    <property type="entry name" value="URIDINE PHOSPHORYLASE"/>
    <property type="match status" value="1"/>
</dbReference>
<dbReference type="RefSeq" id="WP_015754897.1">
    <property type="nucleotide sequence ID" value="NC_013222.1"/>
</dbReference>
<feature type="domain" description="Nucleoside phosphorylase" evidence="4">
    <location>
        <begin position="30"/>
        <end position="286"/>
    </location>
</feature>
<dbReference type="GO" id="GO:0005829">
    <property type="term" value="C:cytosol"/>
    <property type="evidence" value="ECO:0007669"/>
    <property type="project" value="TreeGrafter"/>
</dbReference>
<evidence type="ECO:0000313" key="5">
    <source>
        <dbReference type="EMBL" id="EAR15581.1"/>
    </source>
</evidence>
<dbReference type="AlphaFoldDB" id="A4CL32"/>
<protein>
    <recommendedName>
        <fullName evidence="2">Uridine phosphorylase</fullName>
        <ecNumber evidence="1">2.4.2.3</ecNumber>
    </recommendedName>
</protein>
<dbReference type="KEGG" id="rbi:RB2501_14674"/>
<evidence type="ECO:0000313" key="6">
    <source>
        <dbReference type="Proteomes" id="UP000009049"/>
    </source>
</evidence>
<name>A4CL32_ROBBH</name>
<dbReference type="CDD" id="cd00436">
    <property type="entry name" value="UP_TbUP-like"/>
    <property type="match status" value="1"/>
</dbReference>
<dbReference type="InterPro" id="IPR000845">
    <property type="entry name" value="Nucleoside_phosphorylase_d"/>
</dbReference>
<proteinExistence type="predicted"/>
<gene>
    <name evidence="5" type="ordered locus">RB2501_14674</name>
</gene>
<dbReference type="InterPro" id="IPR035994">
    <property type="entry name" value="Nucleoside_phosphorylase_sf"/>
</dbReference>
<evidence type="ECO:0000259" key="4">
    <source>
        <dbReference type="Pfam" id="PF01048"/>
    </source>
</evidence>
<evidence type="ECO:0000256" key="1">
    <source>
        <dbReference type="ARBA" id="ARBA00011888"/>
    </source>
</evidence>
<dbReference type="SUPFAM" id="SSF53167">
    <property type="entry name" value="Purine and uridine phosphorylases"/>
    <property type="match status" value="1"/>
</dbReference>
<dbReference type="Pfam" id="PF01048">
    <property type="entry name" value="PNP_UDP_1"/>
    <property type="match status" value="1"/>
</dbReference>